<protein>
    <submittedName>
        <fullName evidence="1">Uncharacterized protein</fullName>
    </submittedName>
</protein>
<comment type="caution">
    <text evidence="1">The sequence shown here is derived from an EMBL/GenBank/DDBJ whole genome shotgun (WGS) entry which is preliminary data.</text>
</comment>
<organism evidence="1 2">
    <name type="scientific">Choanephora cucurbitarum</name>
    <dbReference type="NCBI Taxonomy" id="101091"/>
    <lineage>
        <taxon>Eukaryota</taxon>
        <taxon>Fungi</taxon>
        <taxon>Fungi incertae sedis</taxon>
        <taxon>Mucoromycota</taxon>
        <taxon>Mucoromycotina</taxon>
        <taxon>Mucoromycetes</taxon>
        <taxon>Mucorales</taxon>
        <taxon>Mucorineae</taxon>
        <taxon>Choanephoraceae</taxon>
        <taxon>Choanephoroideae</taxon>
        <taxon>Choanephora</taxon>
    </lineage>
</organism>
<evidence type="ECO:0000313" key="2">
    <source>
        <dbReference type="Proteomes" id="UP000093000"/>
    </source>
</evidence>
<name>A0A1C7N4M2_9FUNG</name>
<gene>
    <name evidence="1" type="ORF">A0J61_07946</name>
</gene>
<dbReference type="EMBL" id="LUGH01000570">
    <property type="protein sequence ID" value="OBZ84001.1"/>
    <property type="molecule type" value="Genomic_DNA"/>
</dbReference>
<keyword evidence="2" id="KW-1185">Reference proteome</keyword>
<accession>A0A1C7N4M2</accession>
<dbReference type="InParanoid" id="A0A1C7N4M2"/>
<reference evidence="1 2" key="1">
    <citation type="submission" date="2016-03" db="EMBL/GenBank/DDBJ databases">
        <title>Choanephora cucurbitarum.</title>
        <authorList>
            <person name="Min B."/>
            <person name="Park H."/>
            <person name="Park J.-H."/>
            <person name="Shin H.-D."/>
            <person name="Choi I.-G."/>
        </authorList>
    </citation>
    <scope>NUCLEOTIDE SEQUENCE [LARGE SCALE GENOMIC DNA]</scope>
    <source>
        <strain evidence="1 2">KUS-F28377</strain>
    </source>
</reference>
<dbReference type="Proteomes" id="UP000093000">
    <property type="component" value="Unassembled WGS sequence"/>
</dbReference>
<dbReference type="AlphaFoldDB" id="A0A1C7N4M2"/>
<sequence length="72" mass="8130">MTSSDFYVAKELNTLPKGEQTGPVNIYSEKVSSKKIERGIDFQVKADGAVILKSPPRREIRKQPESITIYFV</sequence>
<evidence type="ECO:0000313" key="1">
    <source>
        <dbReference type="EMBL" id="OBZ84001.1"/>
    </source>
</evidence>
<proteinExistence type="predicted"/>